<sequence length="231" mass="26045">MERKKIAVIGIGSFGKLFAKYLFQEGHEVLAIDKREDIIQDIKDFTTVAVSLDATDESALRSQAIEEMDIVVLAIADDFQTSVICADILKKIGAKNIYARYQTDLQQKILSLLGIANLFNPEERAARSMSEMLGYSSVKSNFLVSEEYSVVEVNVPKRYIDKTIAEADIRHKYEINIITIKRYIVNKESKRASDSKIEKILGIPKGSMTLRENDILVIFASQQSLNKFLEG</sequence>
<dbReference type="GO" id="GO:0006813">
    <property type="term" value="P:potassium ion transport"/>
    <property type="evidence" value="ECO:0007669"/>
    <property type="project" value="InterPro"/>
</dbReference>
<protein>
    <submittedName>
        <fullName evidence="2">TrkA family potassium uptake protein</fullName>
    </submittedName>
</protein>
<evidence type="ECO:0000313" key="3">
    <source>
        <dbReference type="Proteomes" id="UP000297693"/>
    </source>
</evidence>
<dbReference type="Proteomes" id="UP000297693">
    <property type="component" value="Unassembled WGS sequence"/>
</dbReference>
<reference evidence="2" key="1">
    <citation type="journal article" date="2019" name="PLoS Negl. Trop. Dis.">
        <title>Revisiting the worldwide diversity of Leptospira species in the environment.</title>
        <authorList>
            <person name="Vincent A.T."/>
            <person name="Schiettekatte O."/>
            <person name="Bourhy P."/>
            <person name="Veyrier F.J."/>
            <person name="Picardeau M."/>
        </authorList>
    </citation>
    <scope>NUCLEOTIDE SEQUENCE [LARGE SCALE GENOMIC DNA]</scope>
    <source>
        <strain evidence="2">201702476</strain>
    </source>
</reference>
<dbReference type="Pfam" id="PF02080">
    <property type="entry name" value="TrkA_C"/>
    <property type="match status" value="1"/>
</dbReference>
<accession>A0A4R9JW74</accession>
<gene>
    <name evidence="2" type="ORF">EHQ58_16710</name>
</gene>
<dbReference type="Gene3D" id="3.30.70.1450">
    <property type="entry name" value="Regulator of K+ conductance, C-terminal domain"/>
    <property type="match status" value="1"/>
</dbReference>
<dbReference type="PANTHER" id="PTHR43833:SF7">
    <property type="entry name" value="KTR SYSTEM POTASSIUM UPTAKE PROTEIN C"/>
    <property type="match status" value="1"/>
</dbReference>
<dbReference type="RefSeq" id="WP_135625058.1">
    <property type="nucleotide sequence ID" value="NZ_RQGD01000046.1"/>
</dbReference>
<dbReference type="InterPro" id="IPR050721">
    <property type="entry name" value="Trk_Ktr_HKT_K-transport"/>
</dbReference>
<organism evidence="2 3">
    <name type="scientific">Leptospira ognonensis</name>
    <dbReference type="NCBI Taxonomy" id="2484945"/>
    <lineage>
        <taxon>Bacteria</taxon>
        <taxon>Pseudomonadati</taxon>
        <taxon>Spirochaetota</taxon>
        <taxon>Spirochaetia</taxon>
        <taxon>Leptospirales</taxon>
        <taxon>Leptospiraceae</taxon>
        <taxon>Leptospira</taxon>
    </lineage>
</organism>
<comment type="caution">
    <text evidence="2">The sequence shown here is derived from an EMBL/GenBank/DDBJ whole genome shotgun (WGS) entry which is preliminary data.</text>
</comment>
<evidence type="ECO:0000313" key="2">
    <source>
        <dbReference type="EMBL" id="TGL56274.1"/>
    </source>
</evidence>
<dbReference type="GO" id="GO:0008324">
    <property type="term" value="F:monoatomic cation transmembrane transporter activity"/>
    <property type="evidence" value="ECO:0007669"/>
    <property type="project" value="InterPro"/>
</dbReference>
<dbReference type="InterPro" id="IPR003148">
    <property type="entry name" value="RCK_N"/>
</dbReference>
<dbReference type="InterPro" id="IPR036721">
    <property type="entry name" value="RCK_C_sf"/>
</dbReference>
<name>A0A4R9JW74_9LEPT</name>
<dbReference type="SUPFAM" id="SSF116726">
    <property type="entry name" value="TrkA C-terminal domain-like"/>
    <property type="match status" value="1"/>
</dbReference>
<dbReference type="Gene3D" id="3.40.50.720">
    <property type="entry name" value="NAD(P)-binding Rossmann-like Domain"/>
    <property type="match status" value="1"/>
</dbReference>
<dbReference type="Pfam" id="PF02254">
    <property type="entry name" value="TrkA_N"/>
    <property type="match status" value="1"/>
</dbReference>
<dbReference type="PROSITE" id="PS51201">
    <property type="entry name" value="RCK_N"/>
    <property type="match status" value="1"/>
</dbReference>
<dbReference type="EMBL" id="RQGD01000046">
    <property type="protein sequence ID" value="TGL56274.1"/>
    <property type="molecule type" value="Genomic_DNA"/>
</dbReference>
<dbReference type="OrthoDB" id="9776294at2"/>
<dbReference type="InterPro" id="IPR006037">
    <property type="entry name" value="RCK_C"/>
</dbReference>
<dbReference type="SUPFAM" id="SSF51735">
    <property type="entry name" value="NAD(P)-binding Rossmann-fold domains"/>
    <property type="match status" value="1"/>
</dbReference>
<feature type="domain" description="RCK N-terminal" evidence="1">
    <location>
        <begin position="3"/>
        <end position="121"/>
    </location>
</feature>
<proteinExistence type="predicted"/>
<dbReference type="InterPro" id="IPR036291">
    <property type="entry name" value="NAD(P)-bd_dom_sf"/>
</dbReference>
<keyword evidence="3" id="KW-1185">Reference proteome</keyword>
<dbReference type="AlphaFoldDB" id="A0A4R9JW74"/>
<evidence type="ECO:0000259" key="1">
    <source>
        <dbReference type="PROSITE" id="PS51201"/>
    </source>
</evidence>
<dbReference type="PANTHER" id="PTHR43833">
    <property type="entry name" value="POTASSIUM CHANNEL PROTEIN 2-RELATED-RELATED"/>
    <property type="match status" value="1"/>
</dbReference>